<feature type="region of interest" description="Disordered" evidence="1">
    <location>
        <begin position="22"/>
        <end position="76"/>
    </location>
</feature>
<name>A0ABP7YAM4_9ACTN</name>
<comment type="caution">
    <text evidence="2">The sequence shown here is derived from an EMBL/GenBank/DDBJ whole genome shotgun (WGS) entry which is preliminary data.</text>
</comment>
<sequence>MRQPLAFPARVMHSMLSPVRAIRGHERKAQASPDLHEQPRPGAPLIKERASDTPNDSPYGRPATTRALRHPRPCPHHALLRYGPGGWTIPLKKTKALPATPERVRGQGPAVRLAYRDLAGTSPP</sequence>
<dbReference type="EMBL" id="BAABDO010000010">
    <property type="protein sequence ID" value="GAA4132347.1"/>
    <property type="molecule type" value="Genomic_DNA"/>
</dbReference>
<proteinExistence type="predicted"/>
<protein>
    <submittedName>
        <fullName evidence="2">Uncharacterized protein</fullName>
    </submittedName>
</protein>
<reference evidence="3" key="1">
    <citation type="journal article" date="2019" name="Int. J. Syst. Evol. Microbiol.">
        <title>The Global Catalogue of Microorganisms (GCM) 10K type strain sequencing project: providing services to taxonomists for standard genome sequencing and annotation.</title>
        <authorList>
            <consortium name="The Broad Institute Genomics Platform"/>
            <consortium name="The Broad Institute Genome Sequencing Center for Infectious Disease"/>
            <person name="Wu L."/>
            <person name="Ma J."/>
        </authorList>
    </citation>
    <scope>NUCLEOTIDE SEQUENCE [LARGE SCALE GENOMIC DNA]</scope>
    <source>
        <strain evidence="3">JCM 17316</strain>
    </source>
</reference>
<feature type="compositionally biased region" description="Basic residues" evidence="1">
    <location>
        <begin position="67"/>
        <end position="76"/>
    </location>
</feature>
<evidence type="ECO:0000313" key="2">
    <source>
        <dbReference type="EMBL" id="GAA4132347.1"/>
    </source>
</evidence>
<dbReference type="Proteomes" id="UP001500266">
    <property type="component" value="Unassembled WGS sequence"/>
</dbReference>
<keyword evidence="3" id="KW-1185">Reference proteome</keyword>
<organism evidence="2 3">
    <name type="scientific">Actinomadura keratinilytica</name>
    <dbReference type="NCBI Taxonomy" id="547461"/>
    <lineage>
        <taxon>Bacteria</taxon>
        <taxon>Bacillati</taxon>
        <taxon>Actinomycetota</taxon>
        <taxon>Actinomycetes</taxon>
        <taxon>Streptosporangiales</taxon>
        <taxon>Thermomonosporaceae</taxon>
        <taxon>Actinomadura</taxon>
    </lineage>
</organism>
<gene>
    <name evidence="2" type="ORF">GCM10022416_12030</name>
</gene>
<evidence type="ECO:0000256" key="1">
    <source>
        <dbReference type="SAM" id="MobiDB-lite"/>
    </source>
</evidence>
<feature type="compositionally biased region" description="Basic and acidic residues" evidence="1">
    <location>
        <begin position="23"/>
        <end position="39"/>
    </location>
</feature>
<evidence type="ECO:0000313" key="3">
    <source>
        <dbReference type="Proteomes" id="UP001500266"/>
    </source>
</evidence>
<accession>A0ABP7YAM4</accession>